<comment type="caution">
    <text evidence="1">The sequence shown here is derived from an EMBL/GenBank/DDBJ whole genome shotgun (WGS) entry which is preliminary data.</text>
</comment>
<dbReference type="AlphaFoldDB" id="A0A1B9F5P6"/>
<organism evidence="1 2">
    <name type="scientific">Dissulfuribacter thermophilus</name>
    <dbReference type="NCBI Taxonomy" id="1156395"/>
    <lineage>
        <taxon>Bacteria</taxon>
        <taxon>Pseudomonadati</taxon>
        <taxon>Thermodesulfobacteriota</taxon>
        <taxon>Dissulfuribacteria</taxon>
        <taxon>Dissulfuribacterales</taxon>
        <taxon>Dissulfuribacteraceae</taxon>
        <taxon>Dissulfuribacter</taxon>
    </lineage>
</organism>
<keyword evidence="2" id="KW-1185">Reference proteome</keyword>
<evidence type="ECO:0000313" key="1">
    <source>
        <dbReference type="EMBL" id="OCC15135.1"/>
    </source>
</evidence>
<dbReference type="EMBL" id="MAGO01000007">
    <property type="protein sequence ID" value="OCC15135.1"/>
    <property type="molecule type" value="Genomic_DNA"/>
</dbReference>
<name>A0A1B9F5P6_9BACT</name>
<reference evidence="1 2" key="1">
    <citation type="submission" date="2016-06" db="EMBL/GenBank/DDBJ databases">
        <title>Respiratory ammonification of nitrate coupled to the oxidation of elemental sulfur in deep-sea autotrophic thermophilic bacteria.</title>
        <authorList>
            <person name="Slobodkina G.B."/>
            <person name="Mardanov A.V."/>
            <person name="Ravin N.V."/>
            <person name="Frolova A.A."/>
            <person name="Viryasiv M.B."/>
            <person name="Chernyh N.A."/>
            <person name="Bonch-Osmolovskaya E.A."/>
            <person name="Slobodkin A.I."/>
        </authorList>
    </citation>
    <scope>NUCLEOTIDE SEQUENCE [LARGE SCALE GENOMIC DNA]</scope>
    <source>
        <strain evidence="1 2">S69</strain>
    </source>
</reference>
<protein>
    <submittedName>
        <fullName evidence="1">Uncharacterized protein</fullName>
    </submittedName>
</protein>
<sequence length="71" mass="8133">MNFQKGQKVKVVGSKFYGPDGSLCIVAKSIHLFPQGKIIRFRDTLSRPIWSEEFGKKNSCMKIFFSGRKAY</sequence>
<accession>A0A1B9F5P6</accession>
<evidence type="ECO:0000313" key="2">
    <source>
        <dbReference type="Proteomes" id="UP000093080"/>
    </source>
</evidence>
<dbReference type="Proteomes" id="UP000093080">
    <property type="component" value="Unassembled WGS sequence"/>
</dbReference>
<gene>
    <name evidence="1" type="ORF">DBT_1621</name>
</gene>
<proteinExistence type="predicted"/>